<evidence type="ECO:0000313" key="6">
    <source>
        <dbReference type="EMBL" id="AQQ52842.1"/>
    </source>
</evidence>
<evidence type="ECO:0000313" key="7">
    <source>
        <dbReference type="Proteomes" id="UP000188184"/>
    </source>
</evidence>
<evidence type="ECO:0000256" key="2">
    <source>
        <dbReference type="ARBA" id="ARBA00022692"/>
    </source>
</evidence>
<gene>
    <name evidence="6" type="ORF">B0X71_06900</name>
</gene>
<evidence type="ECO:0000256" key="5">
    <source>
        <dbReference type="SAM" id="Phobius"/>
    </source>
</evidence>
<evidence type="ECO:0008006" key="8">
    <source>
        <dbReference type="Google" id="ProtNLM"/>
    </source>
</evidence>
<dbReference type="Pfam" id="PF02674">
    <property type="entry name" value="Colicin_V"/>
    <property type="match status" value="1"/>
</dbReference>
<dbReference type="KEGG" id="pmar:B0X71_06900"/>
<dbReference type="OrthoDB" id="1809613at2"/>
<keyword evidence="3 5" id="KW-1133">Transmembrane helix</keyword>
<dbReference type="RefSeq" id="WP_077588720.1">
    <property type="nucleotide sequence ID" value="NZ_CP019640.1"/>
</dbReference>
<evidence type="ECO:0000256" key="4">
    <source>
        <dbReference type="ARBA" id="ARBA00023136"/>
    </source>
</evidence>
<dbReference type="PANTHER" id="PTHR37306:SF1">
    <property type="entry name" value="COLICIN V PRODUCTION PROTEIN"/>
    <property type="match status" value="1"/>
</dbReference>
<proteinExistence type="predicted"/>
<dbReference type="PANTHER" id="PTHR37306">
    <property type="entry name" value="COLICIN V PRODUCTION PROTEIN"/>
    <property type="match status" value="1"/>
</dbReference>
<dbReference type="EMBL" id="CP019640">
    <property type="protein sequence ID" value="AQQ52842.1"/>
    <property type="molecule type" value="Genomic_DNA"/>
</dbReference>
<evidence type="ECO:0000256" key="3">
    <source>
        <dbReference type="ARBA" id="ARBA00022989"/>
    </source>
</evidence>
<feature type="transmembrane region" description="Helical" evidence="5">
    <location>
        <begin position="117"/>
        <end position="145"/>
    </location>
</feature>
<feature type="transmembrane region" description="Helical" evidence="5">
    <location>
        <begin position="81"/>
        <end position="105"/>
    </location>
</feature>
<name>A0A1Q2KYW2_9BACL</name>
<keyword evidence="4 5" id="KW-0472">Membrane</keyword>
<dbReference type="GO" id="GO:0016020">
    <property type="term" value="C:membrane"/>
    <property type="evidence" value="ECO:0007669"/>
    <property type="project" value="UniProtKB-SubCell"/>
</dbReference>
<dbReference type="Proteomes" id="UP000188184">
    <property type="component" value="Chromosome"/>
</dbReference>
<keyword evidence="7" id="KW-1185">Reference proteome</keyword>
<accession>A0A1Q2KYW2</accession>
<protein>
    <recommendedName>
        <fullName evidence="8">CvpA family protein</fullName>
    </recommendedName>
</protein>
<keyword evidence="2 5" id="KW-0812">Transmembrane</keyword>
<feature type="transmembrane region" description="Helical" evidence="5">
    <location>
        <begin position="6"/>
        <end position="23"/>
    </location>
</feature>
<dbReference type="InterPro" id="IPR003825">
    <property type="entry name" value="Colicin-V_CvpA"/>
</dbReference>
<sequence length="179" mass="20446">MLDILLLILLVGGLIVGFVRGLVVQLIHMVGFIIALFIARLYYIPLAENFDLWIPYPAITEASRFTIAVERLNLTETFYQIFAFALIFFAAWLLLQIIASILNFLKYMPVLGFFSRLLGAVLGFVEAYILVFFALYLFALLPIAIVQDALEGSGIARTLLENTPYFSSQVKEWWYIYLQ</sequence>
<evidence type="ECO:0000256" key="1">
    <source>
        <dbReference type="ARBA" id="ARBA00004141"/>
    </source>
</evidence>
<feature type="transmembrane region" description="Helical" evidence="5">
    <location>
        <begin position="30"/>
        <end position="47"/>
    </location>
</feature>
<dbReference type="GO" id="GO:0009403">
    <property type="term" value="P:toxin biosynthetic process"/>
    <property type="evidence" value="ECO:0007669"/>
    <property type="project" value="InterPro"/>
</dbReference>
<comment type="subcellular location">
    <subcellularLocation>
        <location evidence="1">Membrane</location>
        <topology evidence="1">Multi-pass membrane protein</topology>
    </subcellularLocation>
</comment>
<dbReference type="AlphaFoldDB" id="A0A1Q2KYW2"/>
<reference evidence="6 7" key="1">
    <citation type="submission" date="2017-02" db="EMBL/GenBank/DDBJ databases">
        <title>The complete genomic sequence of a novel cold adapted crude oil-degrading bacterium Planococcus qaidamina Y42.</title>
        <authorList>
            <person name="Yang R."/>
        </authorList>
    </citation>
    <scope>NUCLEOTIDE SEQUENCE [LARGE SCALE GENOMIC DNA]</scope>
    <source>
        <strain evidence="6 7">Y42</strain>
    </source>
</reference>
<organism evidence="6 7">
    <name type="scientific">Planococcus lenghuensis</name>
    <dbReference type="NCBI Taxonomy" id="2213202"/>
    <lineage>
        <taxon>Bacteria</taxon>
        <taxon>Bacillati</taxon>
        <taxon>Bacillota</taxon>
        <taxon>Bacilli</taxon>
        <taxon>Bacillales</taxon>
        <taxon>Caryophanaceae</taxon>
        <taxon>Planococcus</taxon>
    </lineage>
</organism>